<dbReference type="PANTHER" id="PTHR46388:SF2">
    <property type="entry name" value="NHL REPEAT-CONTAINING PROTEIN 2"/>
    <property type="match status" value="1"/>
</dbReference>
<evidence type="ECO:0000313" key="1">
    <source>
        <dbReference type="EMBL" id="KAH9322712.1"/>
    </source>
</evidence>
<name>A0AA38GIE9_TAXCH</name>
<evidence type="ECO:0000313" key="2">
    <source>
        <dbReference type="Proteomes" id="UP000824469"/>
    </source>
</evidence>
<sequence>KLFIADTNNNVIRSVNLNTGETTMVHTLELKGVQVPSTMPKSPKRLQRRPSADAQNIRIEPISAMKGDLHLDISLLPEYHFSKEADSKFEADVEPSDGVLVEPMDGTLNSEGSAILHFTRSAQISATVRVNCKVYYCKEDEVCLYQNLAFEVPFSADSESSTAEIPLSYTVQPKKRL</sequence>
<gene>
    <name evidence="1" type="ORF">KI387_017351</name>
</gene>
<protein>
    <submittedName>
        <fullName evidence="1">Uncharacterized protein</fullName>
    </submittedName>
</protein>
<proteinExistence type="predicted"/>
<organism evidence="1 2">
    <name type="scientific">Taxus chinensis</name>
    <name type="common">Chinese yew</name>
    <name type="synonym">Taxus wallichiana var. chinensis</name>
    <dbReference type="NCBI Taxonomy" id="29808"/>
    <lineage>
        <taxon>Eukaryota</taxon>
        <taxon>Viridiplantae</taxon>
        <taxon>Streptophyta</taxon>
        <taxon>Embryophyta</taxon>
        <taxon>Tracheophyta</taxon>
        <taxon>Spermatophyta</taxon>
        <taxon>Pinopsida</taxon>
        <taxon>Pinidae</taxon>
        <taxon>Conifers II</taxon>
        <taxon>Cupressales</taxon>
        <taxon>Taxaceae</taxon>
        <taxon>Taxus</taxon>
    </lineage>
</organism>
<comment type="caution">
    <text evidence="1">The sequence shown here is derived from an EMBL/GenBank/DDBJ whole genome shotgun (WGS) entry which is preliminary data.</text>
</comment>
<keyword evidence="2" id="KW-1185">Reference proteome</keyword>
<dbReference type="OMA" id="MIFYNTR"/>
<reference evidence="1 2" key="1">
    <citation type="journal article" date="2021" name="Nat. Plants">
        <title>The Taxus genome provides insights into paclitaxel biosynthesis.</title>
        <authorList>
            <person name="Xiong X."/>
            <person name="Gou J."/>
            <person name="Liao Q."/>
            <person name="Li Y."/>
            <person name="Zhou Q."/>
            <person name="Bi G."/>
            <person name="Li C."/>
            <person name="Du R."/>
            <person name="Wang X."/>
            <person name="Sun T."/>
            <person name="Guo L."/>
            <person name="Liang H."/>
            <person name="Lu P."/>
            <person name="Wu Y."/>
            <person name="Zhang Z."/>
            <person name="Ro D.K."/>
            <person name="Shang Y."/>
            <person name="Huang S."/>
            <person name="Yan J."/>
        </authorList>
    </citation>
    <scope>NUCLEOTIDE SEQUENCE [LARGE SCALE GENOMIC DNA]</scope>
    <source>
        <strain evidence="1">Ta-2019</strain>
    </source>
</reference>
<feature type="non-terminal residue" evidence="1">
    <location>
        <position position="177"/>
    </location>
</feature>
<dbReference type="AlphaFoldDB" id="A0AA38GIE9"/>
<dbReference type="PANTHER" id="PTHR46388">
    <property type="entry name" value="NHL REPEAT-CONTAINING PROTEIN 2"/>
    <property type="match status" value="1"/>
</dbReference>
<dbReference type="EMBL" id="JAHRHJ020000003">
    <property type="protein sequence ID" value="KAH9322712.1"/>
    <property type="molecule type" value="Genomic_DNA"/>
</dbReference>
<accession>A0AA38GIE9</accession>
<dbReference type="Proteomes" id="UP000824469">
    <property type="component" value="Unassembled WGS sequence"/>
</dbReference>